<dbReference type="STRING" id="323097.Nham_1454"/>
<dbReference type="InterPro" id="IPR046867">
    <property type="entry name" value="AldOxase/xan_DH_MoCoBD2"/>
</dbReference>
<dbReference type="Pfam" id="PF02738">
    <property type="entry name" value="MoCoBD_1"/>
    <property type="match status" value="1"/>
</dbReference>
<proteinExistence type="predicted"/>
<dbReference type="KEGG" id="nha:Nham_1454"/>
<dbReference type="SUPFAM" id="SSF54665">
    <property type="entry name" value="CO dehydrogenase molybdoprotein N-domain-like"/>
    <property type="match status" value="1"/>
</dbReference>
<dbReference type="GO" id="GO:0005506">
    <property type="term" value="F:iron ion binding"/>
    <property type="evidence" value="ECO:0007669"/>
    <property type="project" value="InterPro"/>
</dbReference>
<dbReference type="Pfam" id="PF01315">
    <property type="entry name" value="Ald_Xan_dh_C"/>
    <property type="match status" value="1"/>
</dbReference>
<evidence type="ECO:0000313" key="4">
    <source>
        <dbReference type="EMBL" id="ABE62276.1"/>
    </source>
</evidence>
<organism evidence="4 5">
    <name type="scientific">Nitrobacter hamburgensis (strain DSM 10229 / NCIMB 13809 / X14)</name>
    <dbReference type="NCBI Taxonomy" id="323097"/>
    <lineage>
        <taxon>Bacteria</taxon>
        <taxon>Pseudomonadati</taxon>
        <taxon>Pseudomonadota</taxon>
        <taxon>Alphaproteobacteria</taxon>
        <taxon>Hyphomicrobiales</taxon>
        <taxon>Nitrobacteraceae</taxon>
        <taxon>Nitrobacter</taxon>
    </lineage>
</organism>
<dbReference type="InterPro" id="IPR016208">
    <property type="entry name" value="Ald_Oxase/xanthine_DH-like"/>
</dbReference>
<dbReference type="EMBL" id="CP000319">
    <property type="protein sequence ID" value="ABE62276.1"/>
    <property type="molecule type" value="Genomic_DNA"/>
</dbReference>
<dbReference type="Pfam" id="PF20256">
    <property type="entry name" value="MoCoBD_2"/>
    <property type="match status" value="1"/>
</dbReference>
<dbReference type="PANTHER" id="PTHR11908:SF132">
    <property type="entry name" value="ALDEHYDE OXIDASE 1-RELATED"/>
    <property type="match status" value="1"/>
</dbReference>
<dbReference type="HOGENOM" id="CLU_001681_2_0_5"/>
<keyword evidence="1" id="KW-0500">Molybdenum</keyword>
<dbReference type="PANTHER" id="PTHR11908">
    <property type="entry name" value="XANTHINE DEHYDROGENASE"/>
    <property type="match status" value="1"/>
</dbReference>
<dbReference type="Gene3D" id="3.30.365.10">
    <property type="entry name" value="Aldehyde oxidase/xanthine dehydrogenase, molybdopterin binding domain"/>
    <property type="match status" value="4"/>
</dbReference>
<dbReference type="InterPro" id="IPR037165">
    <property type="entry name" value="AldOxase/xan_DH_Mopterin-bd_sf"/>
</dbReference>
<dbReference type="InterPro" id="IPR008274">
    <property type="entry name" value="AldOxase/xan_DH_MoCoBD1"/>
</dbReference>
<keyword evidence="5" id="KW-1185">Reference proteome</keyword>
<sequence length="779" mass="83301">MGIEGIGTRALRKEDKRFITGKGRYVDDIRLHGMTYAAFVRSPYAHAKVTAIDTAPALEMPGVVAVLTGKELVDDKIGNLICGWMIHSRDGSPMKMGAWPAMAPEIVRFVGQAVAVVIAETRNQARDAAEAVVVTYEELPAVVDMREAVASGAPQLHPEAPGNVIFDWTLGDEVATDAAFKAAANVVSLDITNNRLAPNAIEPRAAIAEYDPAEEHFTLYTTSQNPHVARLVLSAFYNIAQEHKLRVIAPDVGGGFGSKIFIYPEEMVALWASKKTGRPVKWTADRTEAFLTDAHGRDHLSKAEMAFDKDNRITGLRVKTYANLGAYMSLFSSSVPTYLYATLLSGQYNIPAIFAEVISVYTNTAPVDAYRGAGRPEASYLVERLMETAARQLKVDPTELRRKNFITQFPHQTPVIMASDIGDFNASLDAAMKAIDYAGFPARKAKAESEGKLRGIGVSCYIEACGIAPSKAVGSLGAGVGLWESAEVRVNPVGTIEVLTGSHSHGQGHETSFAQVVAGRLGISIDQVQIVHGDTDKVQFGMGTYGSRSAAVGLSAIVKAMEKVEAKAKKIVAHQLEASENDIVIEEGQFKVAGTDKAIAFPMVALAAYTAHNLPDGMEPGLKESAFYDPSNFTFPAGSYICEVEVDAGTGKTTFINFVAADDFGRLINPMIVEGQVHGGLAQGIGQALLEHAVYDENGQLLTASFMDYAMPRAEDLPSFKIQHTMTECPGNPLGVKGCGEAGAIGASAAVINAITDAIGNNDLAMPASPDRVWHAIHG</sequence>
<dbReference type="OrthoDB" id="9758509at2"/>
<gene>
    <name evidence="4" type="ordered locus">Nham_1454</name>
</gene>
<dbReference type="EC" id="1.17.1.4" evidence="4"/>
<dbReference type="Proteomes" id="UP000001953">
    <property type="component" value="Chromosome"/>
</dbReference>
<dbReference type="RefSeq" id="WP_011509967.1">
    <property type="nucleotide sequence ID" value="NC_007964.1"/>
</dbReference>
<dbReference type="eggNOG" id="COG1529">
    <property type="taxonomic scope" value="Bacteria"/>
</dbReference>
<dbReference type="SMART" id="SM01008">
    <property type="entry name" value="Ald_Xan_dh_C"/>
    <property type="match status" value="1"/>
</dbReference>
<dbReference type="AlphaFoldDB" id="Q1QNC1"/>
<evidence type="ECO:0000256" key="1">
    <source>
        <dbReference type="ARBA" id="ARBA00022505"/>
    </source>
</evidence>
<dbReference type="GO" id="GO:0004854">
    <property type="term" value="F:xanthine dehydrogenase activity"/>
    <property type="evidence" value="ECO:0007669"/>
    <property type="project" value="UniProtKB-EC"/>
</dbReference>
<protein>
    <submittedName>
        <fullName evidence="4">Xanthine dehydrogenase, molybdenum binding subunit apoprotein</fullName>
        <ecNumber evidence="4">1.17.1.4</ecNumber>
    </submittedName>
</protein>
<evidence type="ECO:0000256" key="2">
    <source>
        <dbReference type="ARBA" id="ARBA00023002"/>
    </source>
</evidence>
<dbReference type="InterPro" id="IPR000674">
    <property type="entry name" value="Ald_Oxase/Xan_DH_a/b"/>
</dbReference>
<dbReference type="SUPFAM" id="SSF56003">
    <property type="entry name" value="Molybdenum cofactor-binding domain"/>
    <property type="match status" value="1"/>
</dbReference>
<dbReference type="InterPro" id="IPR036856">
    <property type="entry name" value="Ald_Oxase/Xan_DH_a/b_sf"/>
</dbReference>
<reference evidence="4 5" key="1">
    <citation type="submission" date="2006-03" db="EMBL/GenBank/DDBJ databases">
        <title>Complete sequence of chromosome of Nitrobacter hamburgensis X14.</title>
        <authorList>
            <consortium name="US DOE Joint Genome Institute"/>
            <person name="Copeland A."/>
            <person name="Lucas S."/>
            <person name="Lapidus A."/>
            <person name="Barry K."/>
            <person name="Detter J.C."/>
            <person name="Glavina del Rio T."/>
            <person name="Hammon N."/>
            <person name="Israni S."/>
            <person name="Dalin E."/>
            <person name="Tice H."/>
            <person name="Pitluck S."/>
            <person name="Chain P."/>
            <person name="Malfatti S."/>
            <person name="Shin M."/>
            <person name="Vergez L."/>
            <person name="Schmutz J."/>
            <person name="Larimer F."/>
            <person name="Land M."/>
            <person name="Hauser L."/>
            <person name="Kyrpides N."/>
            <person name="Ivanova N."/>
            <person name="Ward B."/>
            <person name="Arp D."/>
            <person name="Klotz M."/>
            <person name="Stein L."/>
            <person name="O'Mullan G."/>
            <person name="Starkenburg S."/>
            <person name="Sayavedra L."/>
            <person name="Poret-Peterson A.T."/>
            <person name="Gentry M.E."/>
            <person name="Bruce D."/>
            <person name="Richardson P."/>
        </authorList>
    </citation>
    <scope>NUCLEOTIDE SEQUENCE [LARGE SCALE GENOMIC DNA]</scope>
    <source>
        <strain evidence="5">DSM 10229 / NCIMB 13809 / X14</strain>
    </source>
</reference>
<dbReference type="Gene3D" id="3.90.1170.50">
    <property type="entry name" value="Aldehyde oxidase/xanthine dehydrogenase, a/b hammerhead"/>
    <property type="match status" value="1"/>
</dbReference>
<feature type="domain" description="Aldehyde oxidase/xanthine dehydrogenase a/b hammerhead" evidence="3">
    <location>
        <begin position="20"/>
        <end position="140"/>
    </location>
</feature>
<accession>Q1QNC1</accession>
<evidence type="ECO:0000313" key="5">
    <source>
        <dbReference type="Proteomes" id="UP000001953"/>
    </source>
</evidence>
<evidence type="ECO:0000259" key="3">
    <source>
        <dbReference type="SMART" id="SM01008"/>
    </source>
</evidence>
<keyword evidence="2 4" id="KW-0560">Oxidoreductase</keyword>
<name>Q1QNC1_NITHX</name>